<comment type="caution">
    <text evidence="2">The sequence shown here is derived from an EMBL/GenBank/DDBJ whole genome shotgun (WGS) entry which is preliminary data.</text>
</comment>
<sequence length="165" mass="17451">MKTLQIVSLISATVTMGWTAGLFAAFSYAVMPGLGRTEDRVFVDAVQRINAAILNGWFALGFVGAIVFTGLAAVLHLGGGQRPVLPWLVAAFVLYAAVLAITFGINVPLNNAIDAAGNVDAIGDLAAVRAAFETRWVRWNAVRAVLSTAALGCLAWALIRYGRTM</sequence>
<accession>A0A7W3R8W9</accession>
<dbReference type="InterPro" id="IPR013901">
    <property type="entry name" value="Anthrone_oxy"/>
</dbReference>
<evidence type="ECO:0000256" key="1">
    <source>
        <dbReference type="SAM" id="Phobius"/>
    </source>
</evidence>
<feature type="transmembrane region" description="Helical" evidence="1">
    <location>
        <begin position="84"/>
        <end position="105"/>
    </location>
</feature>
<keyword evidence="1" id="KW-1133">Transmembrane helix</keyword>
<dbReference type="Pfam" id="PF08592">
    <property type="entry name" value="Anthrone_oxy"/>
    <property type="match status" value="1"/>
</dbReference>
<evidence type="ECO:0000313" key="3">
    <source>
        <dbReference type="Proteomes" id="UP000539313"/>
    </source>
</evidence>
<dbReference type="EMBL" id="JACJII010000001">
    <property type="protein sequence ID" value="MBA9004127.1"/>
    <property type="molecule type" value="Genomic_DNA"/>
</dbReference>
<protein>
    <submittedName>
        <fullName evidence="2">Putative membrane protein</fullName>
    </submittedName>
</protein>
<organism evidence="2 3">
    <name type="scientific">Thermomonospora cellulosilytica</name>
    <dbReference type="NCBI Taxonomy" id="1411118"/>
    <lineage>
        <taxon>Bacteria</taxon>
        <taxon>Bacillati</taxon>
        <taxon>Actinomycetota</taxon>
        <taxon>Actinomycetes</taxon>
        <taxon>Streptosporangiales</taxon>
        <taxon>Thermomonosporaceae</taxon>
        <taxon>Thermomonospora</taxon>
    </lineage>
</organism>
<keyword evidence="1" id="KW-0812">Transmembrane</keyword>
<proteinExistence type="predicted"/>
<keyword evidence="1" id="KW-0472">Membrane</keyword>
<dbReference type="AlphaFoldDB" id="A0A7W3R8W9"/>
<name>A0A7W3R8W9_9ACTN</name>
<feature type="transmembrane region" description="Helical" evidence="1">
    <location>
        <begin position="7"/>
        <end position="31"/>
    </location>
</feature>
<keyword evidence="3" id="KW-1185">Reference proteome</keyword>
<dbReference type="Proteomes" id="UP000539313">
    <property type="component" value="Unassembled WGS sequence"/>
</dbReference>
<gene>
    <name evidence="2" type="ORF">HNR21_003009</name>
</gene>
<evidence type="ECO:0000313" key="2">
    <source>
        <dbReference type="EMBL" id="MBA9004127.1"/>
    </source>
</evidence>
<feature type="transmembrane region" description="Helical" evidence="1">
    <location>
        <begin position="141"/>
        <end position="159"/>
    </location>
</feature>
<reference evidence="2 3" key="1">
    <citation type="submission" date="2020-08" db="EMBL/GenBank/DDBJ databases">
        <title>Sequencing the genomes of 1000 actinobacteria strains.</title>
        <authorList>
            <person name="Klenk H.-P."/>
        </authorList>
    </citation>
    <scope>NUCLEOTIDE SEQUENCE [LARGE SCALE GENOMIC DNA]</scope>
    <source>
        <strain evidence="2 3">DSM 45823</strain>
    </source>
</reference>
<dbReference type="RefSeq" id="WP_233358982.1">
    <property type="nucleotide sequence ID" value="NZ_JACJII010000001.1"/>
</dbReference>
<feature type="transmembrane region" description="Helical" evidence="1">
    <location>
        <begin position="51"/>
        <end position="77"/>
    </location>
</feature>